<dbReference type="SUPFAM" id="SSF49879">
    <property type="entry name" value="SMAD/FHA domain"/>
    <property type="match status" value="1"/>
</dbReference>
<dbReference type="OrthoDB" id="9789782at2"/>
<dbReference type="PROSITE" id="PS50006">
    <property type="entry name" value="FHA_DOMAIN"/>
    <property type="match status" value="1"/>
</dbReference>
<dbReference type="Pfam" id="PF00211">
    <property type="entry name" value="Guanylate_cyc"/>
    <property type="match status" value="1"/>
</dbReference>
<dbReference type="RefSeq" id="WP_093315892.1">
    <property type="nucleotide sequence ID" value="NZ_FOZG01000002.1"/>
</dbReference>
<reference evidence="3 4" key="1">
    <citation type="submission" date="2016-10" db="EMBL/GenBank/DDBJ databases">
        <authorList>
            <person name="de Groot N.N."/>
        </authorList>
    </citation>
    <scope>NUCLEOTIDE SEQUENCE [LARGE SCALE GENOMIC DNA]</scope>
    <source>
        <strain evidence="3 4">S5-249</strain>
    </source>
</reference>
<dbReference type="InterPro" id="IPR000253">
    <property type="entry name" value="FHA_dom"/>
</dbReference>
<sequence length="342" mass="36682">MSSADPFVEFETAGHGHAVAIDALGVCRIGRSEHNNVVLSDEMASREHAMIRRDASGCCYLSDSGSRNGTLLNGRQVIRPVPLSNGDVIQIGKQRLRFRTLEVAAPRMAPPVAAATMFMAAQSLITVLVTDIRGFTPLSRELGEARISTLMAEIFRTAGQLLDGAGAWSQKFIGDAIMGVWKHEGTALPADTLNQILGVVIDLESLFDGLPARYGLNRPVRFGAALNTGYASLGNMGSAASADFTALGDAVNKAFRLETASKDLGCDLVVGRSTVDFLMPPLPPQQLPPAADATMKGYDGVERVHMLQFRDVAWFARLVTAERPQGTLLHAIPPGTRPLQNF</sequence>
<organism evidence="3 4">
    <name type="scientific">Sphingomonas jatrophae</name>
    <dbReference type="NCBI Taxonomy" id="1166337"/>
    <lineage>
        <taxon>Bacteria</taxon>
        <taxon>Pseudomonadati</taxon>
        <taxon>Pseudomonadota</taxon>
        <taxon>Alphaproteobacteria</taxon>
        <taxon>Sphingomonadales</taxon>
        <taxon>Sphingomonadaceae</taxon>
        <taxon>Sphingomonas</taxon>
    </lineage>
</organism>
<evidence type="ECO:0000259" key="1">
    <source>
        <dbReference type="PROSITE" id="PS50006"/>
    </source>
</evidence>
<dbReference type="CDD" id="cd00060">
    <property type="entry name" value="FHA"/>
    <property type="match status" value="1"/>
</dbReference>
<evidence type="ECO:0000313" key="4">
    <source>
        <dbReference type="Proteomes" id="UP000198824"/>
    </source>
</evidence>
<dbReference type="SMART" id="SM00240">
    <property type="entry name" value="FHA"/>
    <property type="match status" value="1"/>
</dbReference>
<protein>
    <submittedName>
        <fullName evidence="3">Adenylate cyclase</fullName>
    </submittedName>
</protein>
<accession>A0A1I6LQI7</accession>
<dbReference type="PANTHER" id="PTHR43081:SF1">
    <property type="entry name" value="ADENYLATE CYCLASE, TERMINAL-DIFFERENTIATION SPECIFIC"/>
    <property type="match status" value="1"/>
</dbReference>
<dbReference type="Gene3D" id="3.30.70.1230">
    <property type="entry name" value="Nucleotide cyclase"/>
    <property type="match status" value="1"/>
</dbReference>
<dbReference type="AlphaFoldDB" id="A0A1I6LQI7"/>
<evidence type="ECO:0000259" key="2">
    <source>
        <dbReference type="PROSITE" id="PS50125"/>
    </source>
</evidence>
<dbReference type="InterPro" id="IPR008984">
    <property type="entry name" value="SMAD_FHA_dom_sf"/>
</dbReference>
<dbReference type="InterPro" id="IPR050697">
    <property type="entry name" value="Adenylyl/Guanylyl_Cyclase_3/4"/>
</dbReference>
<dbReference type="CDD" id="cd07302">
    <property type="entry name" value="CHD"/>
    <property type="match status" value="1"/>
</dbReference>
<gene>
    <name evidence="3" type="ORF">SAMN05192580_3123</name>
</gene>
<dbReference type="PANTHER" id="PTHR43081">
    <property type="entry name" value="ADENYLATE CYCLASE, TERMINAL-DIFFERENTIATION SPECIFIC-RELATED"/>
    <property type="match status" value="1"/>
</dbReference>
<dbReference type="GO" id="GO:0035556">
    <property type="term" value="P:intracellular signal transduction"/>
    <property type="evidence" value="ECO:0007669"/>
    <property type="project" value="InterPro"/>
</dbReference>
<dbReference type="GO" id="GO:0009190">
    <property type="term" value="P:cyclic nucleotide biosynthetic process"/>
    <property type="evidence" value="ECO:0007669"/>
    <property type="project" value="InterPro"/>
</dbReference>
<dbReference type="Pfam" id="PF00498">
    <property type="entry name" value="FHA"/>
    <property type="match status" value="1"/>
</dbReference>
<evidence type="ECO:0000313" key="3">
    <source>
        <dbReference type="EMBL" id="SFS05649.1"/>
    </source>
</evidence>
<name>A0A1I6LQI7_9SPHN</name>
<dbReference type="EMBL" id="FOZG01000002">
    <property type="protein sequence ID" value="SFS05649.1"/>
    <property type="molecule type" value="Genomic_DNA"/>
</dbReference>
<dbReference type="InterPro" id="IPR029787">
    <property type="entry name" value="Nucleotide_cyclase"/>
</dbReference>
<proteinExistence type="predicted"/>
<dbReference type="SUPFAM" id="SSF55073">
    <property type="entry name" value="Nucleotide cyclase"/>
    <property type="match status" value="1"/>
</dbReference>
<dbReference type="Gene3D" id="2.60.200.20">
    <property type="match status" value="1"/>
</dbReference>
<dbReference type="Proteomes" id="UP000198824">
    <property type="component" value="Unassembled WGS sequence"/>
</dbReference>
<dbReference type="PROSITE" id="PS50125">
    <property type="entry name" value="GUANYLATE_CYCLASE_2"/>
    <property type="match status" value="1"/>
</dbReference>
<dbReference type="STRING" id="1166337.SAMN05192580_3123"/>
<dbReference type="InterPro" id="IPR001054">
    <property type="entry name" value="A/G_cyclase"/>
</dbReference>
<keyword evidence="4" id="KW-1185">Reference proteome</keyword>
<feature type="domain" description="Guanylate cyclase" evidence="2">
    <location>
        <begin position="126"/>
        <end position="258"/>
    </location>
</feature>
<dbReference type="GO" id="GO:0004016">
    <property type="term" value="F:adenylate cyclase activity"/>
    <property type="evidence" value="ECO:0007669"/>
    <property type="project" value="UniProtKB-ARBA"/>
</dbReference>
<feature type="domain" description="FHA" evidence="1">
    <location>
        <begin position="27"/>
        <end position="77"/>
    </location>
</feature>